<sequence length="102" mass="12197">MEVNTLTKTREQRLADLFTQGKILGFFNDDLRYIIRYVKSLRQEAWQLLLSQAPTNNDLRYIIRYVKSLRQKAGQQLLRQAPTNDDLCYIIEYVKSLRQEAW</sequence>
<evidence type="ECO:0000313" key="2">
    <source>
        <dbReference type="Proteomes" id="UP000229966"/>
    </source>
</evidence>
<dbReference type="Proteomes" id="UP000229966">
    <property type="component" value="Unassembled WGS sequence"/>
</dbReference>
<gene>
    <name evidence="1" type="ORF">COS38_01765</name>
</gene>
<comment type="caution">
    <text evidence="1">The sequence shown here is derived from an EMBL/GenBank/DDBJ whole genome shotgun (WGS) entry which is preliminary data.</text>
</comment>
<evidence type="ECO:0000313" key="1">
    <source>
        <dbReference type="EMBL" id="PIV25410.1"/>
    </source>
</evidence>
<protein>
    <submittedName>
        <fullName evidence="1">Uncharacterized protein</fullName>
    </submittedName>
</protein>
<feature type="non-terminal residue" evidence="1">
    <location>
        <position position="102"/>
    </location>
</feature>
<dbReference type="EMBL" id="PEUM01000050">
    <property type="protein sequence ID" value="PIV25410.1"/>
    <property type="molecule type" value="Genomic_DNA"/>
</dbReference>
<organism evidence="1 2">
    <name type="scientific">Candidatus Berkelbacteria bacterium CG03_land_8_20_14_0_80_40_36</name>
    <dbReference type="NCBI Taxonomy" id="1974509"/>
    <lineage>
        <taxon>Bacteria</taxon>
        <taxon>Candidatus Berkelbacteria</taxon>
    </lineage>
</organism>
<proteinExistence type="predicted"/>
<reference evidence="2" key="1">
    <citation type="submission" date="2017-09" db="EMBL/GenBank/DDBJ databases">
        <title>Depth-based differentiation of microbial function through sediment-hosted aquifers and enrichment of novel symbionts in the deep terrestrial subsurface.</title>
        <authorList>
            <person name="Probst A.J."/>
            <person name="Ladd B."/>
            <person name="Jarett J.K."/>
            <person name="Geller-Mcgrath D.E."/>
            <person name="Sieber C.M.K."/>
            <person name="Emerson J.B."/>
            <person name="Anantharaman K."/>
            <person name="Thomas B.C."/>
            <person name="Malmstrom R."/>
            <person name="Stieglmeier M."/>
            <person name="Klingl A."/>
            <person name="Woyke T."/>
            <person name="Ryan C.M."/>
            <person name="Banfield J.F."/>
        </authorList>
    </citation>
    <scope>NUCLEOTIDE SEQUENCE [LARGE SCALE GENOMIC DNA]</scope>
</reference>
<name>A0A2M7CIF6_9BACT</name>
<accession>A0A2M7CIF6</accession>
<dbReference type="AlphaFoldDB" id="A0A2M7CIF6"/>